<keyword evidence="2" id="KW-1133">Transmembrane helix</keyword>
<reference evidence="3" key="1">
    <citation type="submission" date="2002-05" db="EMBL/GenBank/DDBJ databases">
        <title>Oryza sativa nipponbare(GA3) genomic DNA, chromosome 2, PAC clone:P0477B05.</title>
        <authorList>
            <person name="Sasaki T."/>
            <person name="Matsumoto T."/>
            <person name="Katayose Y."/>
        </authorList>
    </citation>
    <scope>NUCLEOTIDE SEQUENCE</scope>
</reference>
<evidence type="ECO:0000256" key="2">
    <source>
        <dbReference type="SAM" id="Phobius"/>
    </source>
</evidence>
<accession>Q6K4T8</accession>
<feature type="compositionally biased region" description="Acidic residues" evidence="1">
    <location>
        <begin position="14"/>
        <end position="23"/>
    </location>
</feature>
<evidence type="ECO:0000256" key="1">
    <source>
        <dbReference type="SAM" id="MobiDB-lite"/>
    </source>
</evidence>
<protein>
    <submittedName>
        <fullName evidence="4">Uncharacterized protein</fullName>
    </submittedName>
</protein>
<organism evidence="4 5">
    <name type="scientific">Oryza sativa subsp. japonica</name>
    <name type="common">Rice</name>
    <dbReference type="NCBI Taxonomy" id="39947"/>
    <lineage>
        <taxon>Eukaryota</taxon>
        <taxon>Viridiplantae</taxon>
        <taxon>Streptophyta</taxon>
        <taxon>Embryophyta</taxon>
        <taxon>Tracheophyta</taxon>
        <taxon>Spermatophyta</taxon>
        <taxon>Magnoliopsida</taxon>
        <taxon>Liliopsida</taxon>
        <taxon>Poales</taxon>
        <taxon>Poaceae</taxon>
        <taxon>BOP clade</taxon>
        <taxon>Oryzoideae</taxon>
        <taxon>Oryzeae</taxon>
        <taxon>Oryzinae</taxon>
        <taxon>Oryza</taxon>
        <taxon>Oryza sativa</taxon>
    </lineage>
</organism>
<reference evidence="4" key="2">
    <citation type="submission" date="2002-07" db="EMBL/GenBank/DDBJ databases">
        <title>Oryza sativa nipponbare(GA3) genomic DNA, chromosome 2, BAC clone:OSJNBa0010K08.</title>
        <authorList>
            <person name="Sasaki T."/>
            <person name="Matsumoto T."/>
            <person name="Katayose Y."/>
        </authorList>
    </citation>
    <scope>NUCLEOTIDE SEQUENCE</scope>
</reference>
<sequence length="113" mass="12162">MATLGAKLVTVVEEEGEAEEDDGNSAGNAGVAGRGGERRGGGARAIFPFFIFGFFGARRWRSSDFSFCFLFLVFLVRAGSITQPYGIIDYPVRSTHPHAKILIFADSRLQGAG</sequence>
<feature type="transmembrane region" description="Helical" evidence="2">
    <location>
        <begin position="69"/>
        <end position="88"/>
    </location>
</feature>
<feature type="region of interest" description="Disordered" evidence="1">
    <location>
        <begin position="14"/>
        <end position="40"/>
    </location>
</feature>
<evidence type="ECO:0000313" key="4">
    <source>
        <dbReference type="EMBL" id="BAD23349.1"/>
    </source>
</evidence>
<keyword evidence="2" id="KW-0472">Membrane</keyword>
<evidence type="ECO:0000313" key="5">
    <source>
        <dbReference type="Proteomes" id="UP000000763"/>
    </source>
</evidence>
<gene>
    <name evidence="4" type="ORF">OSJNBa0010K08.42</name>
    <name evidence="3" type="ORF">P0477B05.10</name>
</gene>
<dbReference type="Proteomes" id="UP000000763">
    <property type="component" value="Chromosome 2"/>
</dbReference>
<dbReference type="EMBL" id="AP005310">
    <property type="protein sequence ID" value="BAD23255.1"/>
    <property type="molecule type" value="Genomic_DNA"/>
</dbReference>
<reference evidence="5" key="3">
    <citation type="journal article" date="2005" name="Nature">
        <title>The map-based sequence of the rice genome.</title>
        <authorList>
            <consortium name="International rice genome sequencing project (IRGSP)"/>
            <person name="Matsumoto T."/>
            <person name="Wu J."/>
            <person name="Kanamori H."/>
            <person name="Katayose Y."/>
            <person name="Fujisawa M."/>
            <person name="Namiki N."/>
            <person name="Mizuno H."/>
            <person name="Yamamoto K."/>
            <person name="Antonio B.A."/>
            <person name="Baba T."/>
            <person name="Sakata K."/>
            <person name="Nagamura Y."/>
            <person name="Aoki H."/>
            <person name="Arikawa K."/>
            <person name="Arita K."/>
            <person name="Bito T."/>
            <person name="Chiden Y."/>
            <person name="Fujitsuka N."/>
            <person name="Fukunaka R."/>
            <person name="Hamada M."/>
            <person name="Harada C."/>
            <person name="Hayashi A."/>
            <person name="Hijishita S."/>
            <person name="Honda M."/>
            <person name="Hosokawa S."/>
            <person name="Ichikawa Y."/>
            <person name="Idonuma A."/>
            <person name="Iijima M."/>
            <person name="Ikeda M."/>
            <person name="Ikeno M."/>
            <person name="Ito K."/>
            <person name="Ito S."/>
            <person name="Ito T."/>
            <person name="Ito Y."/>
            <person name="Ito Y."/>
            <person name="Iwabuchi A."/>
            <person name="Kamiya K."/>
            <person name="Karasawa W."/>
            <person name="Kurita K."/>
            <person name="Katagiri S."/>
            <person name="Kikuta A."/>
            <person name="Kobayashi H."/>
            <person name="Kobayashi N."/>
            <person name="Machita K."/>
            <person name="Maehara T."/>
            <person name="Masukawa M."/>
            <person name="Mizubayashi T."/>
            <person name="Mukai Y."/>
            <person name="Nagasaki H."/>
            <person name="Nagata Y."/>
            <person name="Naito S."/>
            <person name="Nakashima M."/>
            <person name="Nakama Y."/>
            <person name="Nakamichi Y."/>
            <person name="Nakamura M."/>
            <person name="Meguro A."/>
            <person name="Negishi M."/>
            <person name="Ohta I."/>
            <person name="Ohta T."/>
            <person name="Okamoto M."/>
            <person name="Ono N."/>
            <person name="Saji S."/>
            <person name="Sakaguchi M."/>
            <person name="Sakai K."/>
            <person name="Shibata M."/>
            <person name="Shimokawa T."/>
            <person name="Song J."/>
            <person name="Takazaki Y."/>
            <person name="Terasawa K."/>
            <person name="Tsugane M."/>
            <person name="Tsuji K."/>
            <person name="Ueda S."/>
            <person name="Waki K."/>
            <person name="Yamagata H."/>
            <person name="Yamamoto M."/>
            <person name="Yamamoto S."/>
            <person name="Yamane H."/>
            <person name="Yoshiki S."/>
            <person name="Yoshihara R."/>
            <person name="Yukawa K."/>
            <person name="Zhong H."/>
            <person name="Yano M."/>
            <person name="Yuan Q."/>
            <person name="Ouyang S."/>
            <person name="Liu J."/>
            <person name="Jones K.M."/>
            <person name="Gansberger K."/>
            <person name="Moffat K."/>
            <person name="Hill J."/>
            <person name="Bera J."/>
            <person name="Fadrosh D."/>
            <person name="Jin S."/>
            <person name="Johri S."/>
            <person name="Kim M."/>
            <person name="Overton L."/>
            <person name="Reardon M."/>
            <person name="Tsitrin T."/>
            <person name="Vuong H."/>
            <person name="Weaver B."/>
            <person name="Ciecko A."/>
            <person name="Tallon L."/>
            <person name="Jackson J."/>
            <person name="Pai G."/>
            <person name="Aken S.V."/>
            <person name="Utterback T."/>
            <person name="Reidmuller S."/>
            <person name="Feldblyum T."/>
            <person name="Hsiao J."/>
            <person name="Zismann V."/>
            <person name="Iobst S."/>
            <person name="de Vazeille A.R."/>
            <person name="Buell C.R."/>
            <person name="Ying K."/>
            <person name="Li Y."/>
            <person name="Lu T."/>
            <person name="Huang Y."/>
            <person name="Zhao Q."/>
            <person name="Feng Q."/>
            <person name="Zhang L."/>
            <person name="Zhu J."/>
            <person name="Weng Q."/>
            <person name="Mu J."/>
            <person name="Lu Y."/>
            <person name="Fan D."/>
            <person name="Liu Y."/>
            <person name="Guan J."/>
            <person name="Zhang Y."/>
            <person name="Yu S."/>
            <person name="Liu X."/>
            <person name="Zhang Y."/>
            <person name="Hong G."/>
            <person name="Han B."/>
            <person name="Choisne N."/>
            <person name="Demange N."/>
            <person name="Orjeda G."/>
            <person name="Samain S."/>
            <person name="Cattolico L."/>
            <person name="Pelletier E."/>
            <person name="Couloux A."/>
            <person name="Segurens B."/>
            <person name="Wincker P."/>
            <person name="D'Hont A."/>
            <person name="Scarpelli C."/>
            <person name="Weissenbach J."/>
            <person name="Salanoubat M."/>
            <person name="Quetier F."/>
            <person name="Yu Y."/>
            <person name="Kim H.R."/>
            <person name="Rambo T."/>
            <person name="Currie J."/>
            <person name="Collura K."/>
            <person name="Luo M."/>
            <person name="Yang T."/>
            <person name="Ammiraju J.S.S."/>
            <person name="Engler F."/>
            <person name="Soderlund C."/>
            <person name="Wing R.A."/>
            <person name="Palmer L.E."/>
            <person name="de la Bastide M."/>
            <person name="Spiegel L."/>
            <person name="Nascimento L."/>
            <person name="Zutavern T."/>
            <person name="O'Shaughnessy A."/>
            <person name="Dike S."/>
            <person name="Dedhia N."/>
            <person name="Preston R."/>
            <person name="Balija V."/>
            <person name="McCombie W.R."/>
            <person name="Chow T."/>
            <person name="Chen H."/>
            <person name="Chung M."/>
            <person name="Chen C."/>
            <person name="Shaw J."/>
            <person name="Wu H."/>
            <person name="Hsiao K."/>
            <person name="Chao Y."/>
            <person name="Chu M."/>
            <person name="Cheng C."/>
            <person name="Hour A."/>
            <person name="Lee P."/>
            <person name="Lin S."/>
            <person name="Lin Y."/>
            <person name="Liou J."/>
            <person name="Liu S."/>
            <person name="Hsing Y."/>
            <person name="Raghuvanshi S."/>
            <person name="Mohanty A."/>
            <person name="Bharti A.K."/>
            <person name="Gaur A."/>
            <person name="Gupta V."/>
            <person name="Kumar D."/>
            <person name="Ravi V."/>
            <person name="Vij S."/>
            <person name="Kapur A."/>
            <person name="Khurana P."/>
            <person name="Khurana P."/>
            <person name="Khurana J.P."/>
            <person name="Tyagi A.K."/>
            <person name="Gaikwad K."/>
            <person name="Singh A."/>
            <person name="Dalal V."/>
            <person name="Srivastava S."/>
            <person name="Dixit A."/>
            <person name="Pal A.K."/>
            <person name="Ghazi I.A."/>
            <person name="Yadav M."/>
            <person name="Pandit A."/>
            <person name="Bhargava A."/>
            <person name="Sureshbabu K."/>
            <person name="Batra K."/>
            <person name="Sharma T.R."/>
            <person name="Mohapatra T."/>
            <person name="Singh N.K."/>
            <person name="Messing J."/>
            <person name="Nelson A.B."/>
            <person name="Fuks G."/>
            <person name="Kavchok S."/>
            <person name="Keizer G."/>
            <person name="Linton E."/>
            <person name="Llaca V."/>
            <person name="Song R."/>
            <person name="Tanyolac B."/>
            <person name="Young S."/>
            <person name="Ho-Il K."/>
            <person name="Hahn J.H."/>
            <person name="Sangsakoo G."/>
            <person name="Vanavichit A."/>
            <person name="de Mattos Luiz.A.T."/>
            <person name="Zimmer P.D."/>
            <person name="Malone G."/>
            <person name="Dellagostin O."/>
            <person name="de Oliveira A.C."/>
            <person name="Bevan M."/>
            <person name="Bancroft I."/>
            <person name="Minx P."/>
            <person name="Cordum H."/>
            <person name="Wilson R."/>
            <person name="Cheng Z."/>
            <person name="Jin W."/>
            <person name="Jiang J."/>
            <person name="Leong S.A."/>
            <person name="Iwama H."/>
            <person name="Gojobori T."/>
            <person name="Itoh T."/>
            <person name="Niimura Y."/>
            <person name="Fujii Y."/>
            <person name="Habara T."/>
            <person name="Sakai H."/>
            <person name="Sato Y."/>
            <person name="Wilson G."/>
            <person name="Kumar K."/>
            <person name="McCouch S."/>
            <person name="Juretic N."/>
            <person name="Hoen D."/>
            <person name="Wright S."/>
            <person name="Bruskiewich R."/>
            <person name="Bureau T."/>
            <person name="Miyao A."/>
            <person name="Hirochika H."/>
            <person name="Nishikawa T."/>
            <person name="Kadowaki K."/>
            <person name="Sugiura M."/>
            <person name="Burr B."/>
            <person name="Sasaki T."/>
        </authorList>
    </citation>
    <scope>NUCLEOTIDE SEQUENCE [LARGE SCALE GENOMIC DNA]</scope>
    <source>
        <strain evidence="5">cv. Nipponbare</strain>
    </source>
</reference>
<name>Q6K4T8_ORYSJ</name>
<dbReference type="AlphaFoldDB" id="Q6K4T8"/>
<reference evidence="5" key="4">
    <citation type="journal article" date="2008" name="Nucleic Acids Res.">
        <title>The rice annotation project database (RAP-DB): 2008 update.</title>
        <authorList>
            <consortium name="The rice annotation project (RAP)"/>
        </authorList>
    </citation>
    <scope>GENOME REANNOTATION</scope>
    <source>
        <strain evidence="5">cv. Nipponbare</strain>
    </source>
</reference>
<evidence type="ECO:0000313" key="3">
    <source>
        <dbReference type="EMBL" id="BAD23255.1"/>
    </source>
</evidence>
<dbReference type="EMBL" id="AP005532">
    <property type="protein sequence ID" value="BAD23349.1"/>
    <property type="molecule type" value="Genomic_DNA"/>
</dbReference>
<proteinExistence type="predicted"/>
<keyword evidence="2" id="KW-0812">Transmembrane</keyword>